<dbReference type="AlphaFoldDB" id="A0A0A1T3C3"/>
<evidence type="ECO:0000313" key="1">
    <source>
        <dbReference type="EMBL" id="CEJ79849.1"/>
    </source>
</evidence>
<gene>
    <name evidence="1" type="ORF">VHEMI00064</name>
</gene>
<name>A0A0A1T3C3_9HYPO</name>
<sequence>MATPTSTPPKGISDEFIHRMDPDYVKYHTENLSWWPMNHTIPIEELRASPKNYGYTSLRAALPREETAHMASISTFTTVEHRV</sequence>
<evidence type="ECO:0000313" key="2">
    <source>
        <dbReference type="Proteomes" id="UP000039046"/>
    </source>
</evidence>
<protein>
    <submittedName>
        <fullName evidence="1">Uncharacterized protein</fullName>
    </submittedName>
</protein>
<dbReference type="HOGENOM" id="CLU_2544211_0_0_1"/>
<keyword evidence="2" id="KW-1185">Reference proteome</keyword>
<accession>A0A0A1T3C3</accession>
<dbReference type="EMBL" id="CDHN01000001">
    <property type="protein sequence ID" value="CEJ79849.1"/>
    <property type="molecule type" value="Genomic_DNA"/>
</dbReference>
<organism evidence="1 2">
    <name type="scientific">[Torrubiella] hemipterigena</name>
    <dbReference type="NCBI Taxonomy" id="1531966"/>
    <lineage>
        <taxon>Eukaryota</taxon>
        <taxon>Fungi</taxon>
        <taxon>Dikarya</taxon>
        <taxon>Ascomycota</taxon>
        <taxon>Pezizomycotina</taxon>
        <taxon>Sordariomycetes</taxon>
        <taxon>Hypocreomycetidae</taxon>
        <taxon>Hypocreales</taxon>
        <taxon>Clavicipitaceae</taxon>
        <taxon>Clavicipitaceae incertae sedis</taxon>
        <taxon>'Torrubiella' clade</taxon>
    </lineage>
</organism>
<reference evidence="1 2" key="1">
    <citation type="journal article" date="2015" name="Genome Announc.">
        <title>Draft Genome Sequence and Gene Annotation of the Entomopathogenic Fungus Verticillium hemipterigenum.</title>
        <authorList>
            <person name="Horn F."/>
            <person name="Habel A."/>
            <person name="Scharf D.H."/>
            <person name="Dworschak J."/>
            <person name="Brakhage A.A."/>
            <person name="Guthke R."/>
            <person name="Hertweck C."/>
            <person name="Linde J."/>
        </authorList>
    </citation>
    <scope>NUCLEOTIDE SEQUENCE [LARGE SCALE GENOMIC DNA]</scope>
</reference>
<dbReference type="Proteomes" id="UP000039046">
    <property type="component" value="Unassembled WGS sequence"/>
</dbReference>
<proteinExistence type="predicted"/>